<name>A0A166JY26_LACLC</name>
<keyword evidence="3 6" id="KW-0812">Transmembrane</keyword>
<dbReference type="RefSeq" id="WP_063281499.1">
    <property type="nucleotide sequence ID" value="NZ_LIYF01000015.1"/>
</dbReference>
<evidence type="ECO:0000256" key="3">
    <source>
        <dbReference type="ARBA" id="ARBA00022692"/>
    </source>
</evidence>
<dbReference type="Pfam" id="PF07690">
    <property type="entry name" value="MFS_1"/>
    <property type="match status" value="1"/>
</dbReference>
<dbReference type="GO" id="GO:0022857">
    <property type="term" value="F:transmembrane transporter activity"/>
    <property type="evidence" value="ECO:0007669"/>
    <property type="project" value="InterPro"/>
</dbReference>
<evidence type="ECO:0000256" key="6">
    <source>
        <dbReference type="SAM" id="Phobius"/>
    </source>
</evidence>
<keyword evidence="4 6" id="KW-1133">Transmembrane helix</keyword>
<dbReference type="InterPro" id="IPR022324">
    <property type="entry name" value="Bacilysin_exporter_BacE_put"/>
</dbReference>
<feature type="transmembrane region" description="Helical" evidence="6">
    <location>
        <begin position="350"/>
        <end position="375"/>
    </location>
</feature>
<protein>
    <submittedName>
        <fullName evidence="7">Macrolide-efflux protein</fullName>
    </submittedName>
</protein>
<dbReference type="InterPro" id="IPR036259">
    <property type="entry name" value="MFS_trans_sf"/>
</dbReference>
<dbReference type="PATRIC" id="fig|1359.32.peg.776"/>
<dbReference type="PANTHER" id="PTHR23513:SF6">
    <property type="entry name" value="MAJOR FACILITATOR SUPERFAMILY ASSOCIATED DOMAIN-CONTAINING PROTEIN"/>
    <property type="match status" value="1"/>
</dbReference>
<feature type="transmembrane region" description="Helical" evidence="6">
    <location>
        <begin position="381"/>
        <end position="404"/>
    </location>
</feature>
<proteinExistence type="predicted"/>
<comment type="caution">
    <text evidence="7">The sequence shown here is derived from an EMBL/GenBank/DDBJ whole genome shotgun (WGS) entry which is preliminary data.</text>
</comment>
<reference evidence="7 8" key="1">
    <citation type="submission" date="2015-08" db="EMBL/GenBank/DDBJ databases">
        <title>Draft Genome Sequences of 11 Lactococcus lactis subspecies cremoris strains.</title>
        <authorList>
            <person name="Wels M."/>
            <person name="Backus L."/>
            <person name="Boekhorst J."/>
            <person name="Dijkstra A."/>
            <person name="Beerthuizen M."/>
            <person name="Siezen R."/>
            <person name="Bachmann H."/>
            <person name="Van Hijum S."/>
        </authorList>
    </citation>
    <scope>NUCLEOTIDE SEQUENCE [LARGE SCALE GENOMIC DNA]</scope>
    <source>
        <strain evidence="7 8">KW10</strain>
    </source>
</reference>
<keyword evidence="2" id="KW-1003">Cell membrane</keyword>
<dbReference type="EMBL" id="LIYF01000015">
    <property type="protein sequence ID" value="KZK07201.1"/>
    <property type="molecule type" value="Genomic_DNA"/>
</dbReference>
<keyword evidence="5 6" id="KW-0472">Membrane</keyword>
<evidence type="ECO:0000256" key="2">
    <source>
        <dbReference type="ARBA" id="ARBA00022475"/>
    </source>
</evidence>
<feature type="transmembrane region" description="Helical" evidence="6">
    <location>
        <begin position="169"/>
        <end position="190"/>
    </location>
</feature>
<dbReference type="GO" id="GO:0005886">
    <property type="term" value="C:plasma membrane"/>
    <property type="evidence" value="ECO:0007669"/>
    <property type="project" value="UniProtKB-SubCell"/>
</dbReference>
<evidence type="ECO:0000256" key="4">
    <source>
        <dbReference type="ARBA" id="ARBA00022989"/>
    </source>
</evidence>
<evidence type="ECO:0000313" key="7">
    <source>
        <dbReference type="EMBL" id="KZK07201.1"/>
    </source>
</evidence>
<dbReference type="AlphaFoldDB" id="A0A166JY26"/>
<dbReference type="PANTHER" id="PTHR23513">
    <property type="entry name" value="INTEGRAL MEMBRANE EFFLUX PROTEIN-RELATED"/>
    <property type="match status" value="1"/>
</dbReference>
<dbReference type="InterPro" id="IPR011701">
    <property type="entry name" value="MFS"/>
</dbReference>
<gene>
    <name evidence="7" type="ORF">AB996_0893</name>
</gene>
<feature type="transmembrane region" description="Helical" evidence="6">
    <location>
        <begin position="266"/>
        <end position="285"/>
    </location>
</feature>
<dbReference type="PRINTS" id="PR01988">
    <property type="entry name" value="EXPORTERBACE"/>
</dbReference>
<feature type="transmembrane region" description="Helical" evidence="6">
    <location>
        <begin position="228"/>
        <end position="254"/>
    </location>
</feature>
<evidence type="ECO:0000256" key="1">
    <source>
        <dbReference type="ARBA" id="ARBA00004651"/>
    </source>
</evidence>
<organism evidence="7 8">
    <name type="scientific">Lactococcus lactis subsp. cremoris</name>
    <name type="common">Streptococcus cremoris</name>
    <dbReference type="NCBI Taxonomy" id="1359"/>
    <lineage>
        <taxon>Bacteria</taxon>
        <taxon>Bacillati</taxon>
        <taxon>Bacillota</taxon>
        <taxon>Bacilli</taxon>
        <taxon>Lactobacillales</taxon>
        <taxon>Streptococcaceae</taxon>
        <taxon>Lactococcus</taxon>
    </lineage>
</organism>
<feature type="transmembrane region" description="Helical" evidence="6">
    <location>
        <begin position="12"/>
        <end position="37"/>
    </location>
</feature>
<feature type="transmembrane region" description="Helical" evidence="6">
    <location>
        <begin position="43"/>
        <end position="63"/>
    </location>
</feature>
<accession>A0A166JY26</accession>
<dbReference type="Proteomes" id="UP000076519">
    <property type="component" value="Unassembled WGS sequence"/>
</dbReference>
<dbReference type="SUPFAM" id="SSF103473">
    <property type="entry name" value="MFS general substrate transporter"/>
    <property type="match status" value="1"/>
</dbReference>
<evidence type="ECO:0000256" key="5">
    <source>
        <dbReference type="ARBA" id="ARBA00023136"/>
    </source>
</evidence>
<feature type="transmembrane region" description="Helical" evidence="6">
    <location>
        <begin position="297"/>
        <end position="329"/>
    </location>
</feature>
<sequence>MNLLRKNKTFTSLLSSSIFSMLGTSLFNIVFLIYASSLSNPKMMISLAEICLLLPVLFAAYTGFLADKTKNKANFMIRASWIQAILFFLLIFLMMEKNFITFFGIAGVKILTDLITSYKSGLRAPILQNNLNAEEIQPAFGQIQGLSSIIEIIGQPLGVTILALSHQSFSLVVLINGILYLLSGFFLLIFRKNLTFKTVHFDEKFKFNIKESFSQIRDVITVNNSSNFLVLVFSLVFINFILAGIGPLTSLAMLKFNPFPVSYGTAIMIFNIVLMLGMLAGSFIMGDKLKDWELPKLMIATFLMIALFAALVTHFGLISLIFLFALAYISAKASPKVNRLIMENISSENLGKIGGGITTIFTFSVPFGGAIFVFLANLIGVALTFYIISIFALLVFLLLLSVIFRQ</sequence>
<evidence type="ECO:0000313" key="8">
    <source>
        <dbReference type="Proteomes" id="UP000076519"/>
    </source>
</evidence>
<comment type="subcellular location">
    <subcellularLocation>
        <location evidence="1">Cell membrane</location>
        <topology evidence="1">Multi-pass membrane protein</topology>
    </subcellularLocation>
</comment>
<dbReference type="Gene3D" id="1.20.1250.20">
    <property type="entry name" value="MFS general substrate transporter like domains"/>
    <property type="match status" value="1"/>
</dbReference>